<evidence type="ECO:0000313" key="2">
    <source>
        <dbReference type="EMBL" id="KAG7527273.1"/>
    </source>
</evidence>
<feature type="compositionally biased region" description="Basic and acidic residues" evidence="1">
    <location>
        <begin position="151"/>
        <end position="164"/>
    </location>
</feature>
<sequence length="170" mass="19016">MPLADAEAWLASRQQLTAYIYTLARMSLSGLEDFRWSCQQSHGGDCCEVTIRSTKVGYLMYLGNSNACQSSTVTLMGSILAAFKRMTYAAANPHKDEGNSQVSIKEVLYMRLVNKLRDNFAPATETLFEAAFDQRYQSREQRIITVEHKDGHGKAYGQDRDGRDGVCMPA</sequence>
<comment type="caution">
    <text evidence="2">The sequence shown here is derived from an EMBL/GenBank/DDBJ whole genome shotgun (WGS) entry which is preliminary data.</text>
</comment>
<feature type="region of interest" description="Disordered" evidence="1">
    <location>
        <begin position="151"/>
        <end position="170"/>
    </location>
</feature>
<organism evidence="2 3">
    <name type="scientific">Filobasidium floriforme</name>
    <dbReference type="NCBI Taxonomy" id="5210"/>
    <lineage>
        <taxon>Eukaryota</taxon>
        <taxon>Fungi</taxon>
        <taxon>Dikarya</taxon>
        <taxon>Basidiomycota</taxon>
        <taxon>Agaricomycotina</taxon>
        <taxon>Tremellomycetes</taxon>
        <taxon>Filobasidiales</taxon>
        <taxon>Filobasidiaceae</taxon>
        <taxon>Filobasidium</taxon>
    </lineage>
</organism>
<dbReference type="EMBL" id="JABELV010000357">
    <property type="protein sequence ID" value="KAG7527273.1"/>
    <property type="molecule type" value="Genomic_DNA"/>
</dbReference>
<reference evidence="2" key="1">
    <citation type="submission" date="2020-04" db="EMBL/GenBank/DDBJ databases">
        <title>Analysis of mating type loci in Filobasidium floriforme.</title>
        <authorList>
            <person name="Nowrousian M."/>
        </authorList>
    </citation>
    <scope>NUCLEOTIDE SEQUENCE</scope>
    <source>
        <strain evidence="2">CBS 6242</strain>
    </source>
</reference>
<name>A0A8K0NJZ7_9TREE</name>
<evidence type="ECO:0000313" key="3">
    <source>
        <dbReference type="Proteomes" id="UP000812966"/>
    </source>
</evidence>
<gene>
    <name evidence="2" type="ORF">FFLO_07099</name>
</gene>
<accession>A0A8K0NJZ7</accession>
<evidence type="ECO:0000256" key="1">
    <source>
        <dbReference type="SAM" id="MobiDB-lite"/>
    </source>
</evidence>
<protein>
    <submittedName>
        <fullName evidence="2">Uncharacterized protein</fullName>
    </submittedName>
</protein>
<dbReference type="Proteomes" id="UP000812966">
    <property type="component" value="Unassembled WGS sequence"/>
</dbReference>
<proteinExistence type="predicted"/>
<dbReference type="AlphaFoldDB" id="A0A8K0NJZ7"/>
<keyword evidence="3" id="KW-1185">Reference proteome</keyword>